<dbReference type="Pfam" id="PF13191">
    <property type="entry name" value="AAA_16"/>
    <property type="match status" value="1"/>
</dbReference>
<gene>
    <name evidence="5" type="ORF">JIG36_10630</name>
</gene>
<keyword evidence="2" id="KW-0238">DNA-binding</keyword>
<dbReference type="SUPFAM" id="SSF52540">
    <property type="entry name" value="P-loop containing nucleoside triphosphate hydrolases"/>
    <property type="match status" value="1"/>
</dbReference>
<dbReference type="SMART" id="SM00421">
    <property type="entry name" value="HTH_LUXR"/>
    <property type="match status" value="1"/>
</dbReference>
<evidence type="ECO:0000259" key="4">
    <source>
        <dbReference type="PROSITE" id="PS50043"/>
    </source>
</evidence>
<dbReference type="RefSeq" id="WP_203375937.1">
    <property type="nucleotide sequence ID" value="NZ_JAENHP010000003.1"/>
</dbReference>
<dbReference type="InterPro" id="IPR036388">
    <property type="entry name" value="WH-like_DNA-bd_sf"/>
</dbReference>
<evidence type="ECO:0000313" key="5">
    <source>
        <dbReference type="EMBL" id="MBM2616011.1"/>
    </source>
</evidence>
<sequence>MLFGRDEELRQIAAVLESPRGGRLLVLALEGPRGSGRTRLLDETARLARQRGITVFAEPEWAGAVGSRQVLRTVGDRPGSLLFLGDHPRRIDPRAWAVLDLLAETTPTLVALTGPAEGAVHLPAADVHRIRVTPLAPAAQAEFVAQLAGARPGPQLVDLCRVASGRPGCLRELVRGLDEEGLLHIAGGWAVVRAVRLPRRSEAALRGQVASVSPPARHLLQAAATLGESFPLMRLARLMGVGPVTMLPALEEALASGLLGGDGELLAFGHELVRAAVEATLPRPVAAALRVRPDWELLSPREREVAELVRQALTNRQIATRTGISAHTVNYHLRQIFQKLGIGSRVELVALWPTD</sequence>
<dbReference type="Gene3D" id="1.10.10.10">
    <property type="entry name" value="Winged helix-like DNA-binding domain superfamily/Winged helix DNA-binding domain"/>
    <property type="match status" value="1"/>
</dbReference>
<dbReference type="InterPro" id="IPR041664">
    <property type="entry name" value="AAA_16"/>
</dbReference>
<protein>
    <submittedName>
        <fullName evidence="5">AAA family ATPase</fullName>
    </submittedName>
</protein>
<accession>A0ABS2A9T0</accession>
<evidence type="ECO:0000256" key="2">
    <source>
        <dbReference type="ARBA" id="ARBA00023125"/>
    </source>
</evidence>
<organism evidence="5 6">
    <name type="scientific">Paractinoplanes ovalisporus</name>
    <dbReference type="NCBI Taxonomy" id="2810368"/>
    <lineage>
        <taxon>Bacteria</taxon>
        <taxon>Bacillati</taxon>
        <taxon>Actinomycetota</taxon>
        <taxon>Actinomycetes</taxon>
        <taxon>Micromonosporales</taxon>
        <taxon>Micromonosporaceae</taxon>
        <taxon>Paractinoplanes</taxon>
    </lineage>
</organism>
<feature type="domain" description="HTH luxR-type" evidence="4">
    <location>
        <begin position="291"/>
        <end position="355"/>
    </location>
</feature>
<comment type="caution">
    <text evidence="5">The sequence shown here is derived from an EMBL/GenBank/DDBJ whole genome shotgun (WGS) entry which is preliminary data.</text>
</comment>
<dbReference type="PRINTS" id="PR00038">
    <property type="entry name" value="HTHLUXR"/>
</dbReference>
<dbReference type="EMBL" id="JAENHP010000003">
    <property type="protein sequence ID" value="MBM2616011.1"/>
    <property type="molecule type" value="Genomic_DNA"/>
</dbReference>
<keyword evidence="1" id="KW-0805">Transcription regulation</keyword>
<dbReference type="PANTHER" id="PTHR44688:SF16">
    <property type="entry name" value="DNA-BINDING TRANSCRIPTIONAL ACTIVATOR DEVR_DOSR"/>
    <property type="match status" value="1"/>
</dbReference>
<dbReference type="CDD" id="cd06170">
    <property type="entry name" value="LuxR_C_like"/>
    <property type="match status" value="1"/>
</dbReference>
<reference evidence="5 6" key="1">
    <citation type="submission" date="2021-01" db="EMBL/GenBank/DDBJ databases">
        <title>Actinoplanes sp. nov. LDG1-06 isolated from lichen.</title>
        <authorList>
            <person name="Saeng-In P."/>
            <person name="Phongsopitanun W."/>
            <person name="Kanchanasin P."/>
            <person name="Yuki M."/>
            <person name="Kudo T."/>
            <person name="Ohkuma M."/>
            <person name="Tanasupawat S."/>
        </authorList>
    </citation>
    <scope>NUCLEOTIDE SEQUENCE [LARGE SCALE GENOMIC DNA]</scope>
    <source>
        <strain evidence="5 6">LDG1-06</strain>
    </source>
</reference>
<dbReference type="Pfam" id="PF00196">
    <property type="entry name" value="GerE"/>
    <property type="match status" value="1"/>
</dbReference>
<dbReference type="PANTHER" id="PTHR44688">
    <property type="entry name" value="DNA-BINDING TRANSCRIPTIONAL ACTIVATOR DEVR_DOSR"/>
    <property type="match status" value="1"/>
</dbReference>
<name>A0ABS2A9T0_9ACTN</name>
<dbReference type="InterPro" id="IPR016032">
    <property type="entry name" value="Sig_transdc_resp-reg_C-effctor"/>
</dbReference>
<dbReference type="SUPFAM" id="SSF46894">
    <property type="entry name" value="C-terminal effector domain of the bipartite response regulators"/>
    <property type="match status" value="1"/>
</dbReference>
<keyword evidence="3" id="KW-0804">Transcription</keyword>
<proteinExistence type="predicted"/>
<evidence type="ECO:0000256" key="1">
    <source>
        <dbReference type="ARBA" id="ARBA00023015"/>
    </source>
</evidence>
<dbReference type="InterPro" id="IPR027417">
    <property type="entry name" value="P-loop_NTPase"/>
</dbReference>
<dbReference type="InterPro" id="IPR000792">
    <property type="entry name" value="Tscrpt_reg_LuxR_C"/>
</dbReference>
<dbReference type="PROSITE" id="PS50043">
    <property type="entry name" value="HTH_LUXR_2"/>
    <property type="match status" value="1"/>
</dbReference>
<evidence type="ECO:0000313" key="6">
    <source>
        <dbReference type="Proteomes" id="UP000632138"/>
    </source>
</evidence>
<dbReference type="Proteomes" id="UP000632138">
    <property type="component" value="Unassembled WGS sequence"/>
</dbReference>
<evidence type="ECO:0000256" key="3">
    <source>
        <dbReference type="ARBA" id="ARBA00023163"/>
    </source>
</evidence>
<keyword evidence="6" id="KW-1185">Reference proteome</keyword>